<feature type="region of interest" description="Disordered" evidence="2">
    <location>
        <begin position="1"/>
        <end position="23"/>
    </location>
</feature>
<name>A0A1D8AY34_9BACT</name>
<evidence type="ECO:0000259" key="4">
    <source>
        <dbReference type="Pfam" id="PF08308"/>
    </source>
</evidence>
<feature type="transmembrane region" description="Helical" evidence="3">
    <location>
        <begin position="112"/>
        <end position="131"/>
    </location>
</feature>
<evidence type="ECO:0000313" key="5">
    <source>
        <dbReference type="EMBL" id="AOS45795.1"/>
    </source>
</evidence>
<keyword evidence="3" id="KW-0472">Membrane</keyword>
<evidence type="ECO:0000256" key="3">
    <source>
        <dbReference type="SAM" id="Phobius"/>
    </source>
</evidence>
<keyword evidence="1" id="KW-0175">Coiled coil</keyword>
<dbReference type="STRING" id="1838286.Verru16b_02883"/>
<reference evidence="5 6" key="1">
    <citation type="submission" date="2016-06" db="EMBL/GenBank/DDBJ databases">
        <title>Three novel species with peptidoglycan cell walls form the new genus Lacunisphaera gen. nov. in the family Opitutaceae of the verrucomicrobial subdivision 4.</title>
        <authorList>
            <person name="Rast P."/>
            <person name="Gloeckner I."/>
            <person name="Jogler M."/>
            <person name="Boedeker C."/>
            <person name="Jeske O."/>
            <person name="Wiegand S."/>
            <person name="Reinhardt R."/>
            <person name="Schumann P."/>
            <person name="Rohde M."/>
            <person name="Spring S."/>
            <person name="Gloeckner F.O."/>
            <person name="Jogler C."/>
        </authorList>
    </citation>
    <scope>NUCLEOTIDE SEQUENCE [LARGE SCALE GENOMIC DNA]</scope>
    <source>
        <strain evidence="5 6">IG16b</strain>
    </source>
</reference>
<dbReference type="Proteomes" id="UP000095228">
    <property type="component" value="Chromosome"/>
</dbReference>
<evidence type="ECO:0000256" key="1">
    <source>
        <dbReference type="SAM" id="Coils"/>
    </source>
</evidence>
<evidence type="ECO:0000313" key="6">
    <source>
        <dbReference type="Proteomes" id="UP000095228"/>
    </source>
</evidence>
<keyword evidence="6" id="KW-1185">Reference proteome</keyword>
<feature type="domain" description="PEGA" evidence="4">
    <location>
        <begin position="467"/>
        <end position="513"/>
    </location>
</feature>
<dbReference type="RefSeq" id="WP_069962907.1">
    <property type="nucleotide sequence ID" value="NZ_CP016094.1"/>
</dbReference>
<evidence type="ECO:0000256" key="2">
    <source>
        <dbReference type="SAM" id="MobiDB-lite"/>
    </source>
</evidence>
<feature type="coiled-coil region" evidence="1">
    <location>
        <begin position="144"/>
        <end position="198"/>
    </location>
</feature>
<sequence>MTTADAAKILELPTEASPEQAEARFHELRTKLEDRIAKAPTPGLKAKYREALEEITLAYETLTLAADSSALPVLRRQSAKNEAPGANATASPPHDPVSGLPPKKAKSGGKEFIVVAIIAVAVLALGGWWVIKTKGERAEKARIAAEAQAEAERQAIAAKAERERQAEEARLAAEAQKRAEAEEKARIAAAAQAEQERKEKLMVTLRTQLAEARVTWSGFEAESRLAERKAGEARDDLRALGQAEPGRQAEMDARASAATAYAEWTAEQVTRHPLRFALVRLDSLLAGRDPDLASVEAEQLQAALEQLAQAQIAARRDLLSVTGTLRLTSEPGSFQWEIRDAFGRTHRGQTPGTAEDVAVGPALLRFTHVGWPTIERTTIVRRGQTEDFALSLPVGRMALTTTPANIAWSLRDALGREFSGTTPARVDEVSVGRAILRLARGDWPPLEREVVITANEEQSLAVPLPTGQLTVTSEPAGAEVRVGETILGKTPLLLRDAPAGPVTLGLYMADYQPGAVSGEIPAAGETSLRGTLAASLVEANYPLVYVVRQKRVLGMAVKVKILVNEQELFSLGNGDYQMIKLRPGNYRFTVDPWAWGQKSVHVDLRLEPRQSYYILAGPVASAMSSSALIEAVSESEGQAALSGLDGNPQPQLLDIRPN</sequence>
<keyword evidence="3" id="KW-1133">Transmembrane helix</keyword>
<organism evidence="5 6">
    <name type="scientific">Lacunisphaera limnophila</name>
    <dbReference type="NCBI Taxonomy" id="1838286"/>
    <lineage>
        <taxon>Bacteria</taxon>
        <taxon>Pseudomonadati</taxon>
        <taxon>Verrucomicrobiota</taxon>
        <taxon>Opitutia</taxon>
        <taxon>Opitutales</taxon>
        <taxon>Opitutaceae</taxon>
        <taxon>Lacunisphaera</taxon>
    </lineage>
</organism>
<dbReference type="InterPro" id="IPR013229">
    <property type="entry name" value="PEGA"/>
</dbReference>
<accession>A0A1D8AY34</accession>
<proteinExistence type="predicted"/>
<dbReference type="KEGG" id="obg:Verru16b_02883"/>
<dbReference type="EMBL" id="CP016094">
    <property type="protein sequence ID" value="AOS45795.1"/>
    <property type="molecule type" value="Genomic_DNA"/>
</dbReference>
<feature type="region of interest" description="Disordered" evidence="2">
    <location>
        <begin position="77"/>
        <end position="104"/>
    </location>
</feature>
<dbReference type="Pfam" id="PF08308">
    <property type="entry name" value="PEGA"/>
    <property type="match status" value="1"/>
</dbReference>
<protein>
    <submittedName>
        <fullName evidence="5">PEGA domain protein</fullName>
    </submittedName>
</protein>
<dbReference type="OrthoDB" id="5483179at2"/>
<keyword evidence="3" id="KW-0812">Transmembrane</keyword>
<gene>
    <name evidence="5" type="ORF">Verru16b_02883</name>
</gene>
<dbReference type="AlphaFoldDB" id="A0A1D8AY34"/>